<dbReference type="EMBL" id="NHYE01001429">
    <property type="protein sequence ID" value="PPQ95340.1"/>
    <property type="molecule type" value="Genomic_DNA"/>
</dbReference>
<feature type="transmembrane region" description="Helical" evidence="1">
    <location>
        <begin position="6"/>
        <end position="24"/>
    </location>
</feature>
<feature type="transmembrane region" description="Helical" evidence="1">
    <location>
        <begin position="89"/>
        <end position="107"/>
    </location>
</feature>
<dbReference type="Proteomes" id="UP000284706">
    <property type="component" value="Unassembled WGS sequence"/>
</dbReference>
<dbReference type="InParanoid" id="A0A409XX46"/>
<comment type="caution">
    <text evidence="2">The sequence shown here is derived from an EMBL/GenBank/DDBJ whole genome shotgun (WGS) entry which is preliminary data.</text>
</comment>
<proteinExistence type="predicted"/>
<accession>A0A409XX46</accession>
<dbReference type="OrthoDB" id="2991206at2759"/>
<keyword evidence="1" id="KW-1133">Transmembrane helix</keyword>
<organism evidence="2 3">
    <name type="scientific">Gymnopilus dilepis</name>
    <dbReference type="NCBI Taxonomy" id="231916"/>
    <lineage>
        <taxon>Eukaryota</taxon>
        <taxon>Fungi</taxon>
        <taxon>Dikarya</taxon>
        <taxon>Basidiomycota</taxon>
        <taxon>Agaricomycotina</taxon>
        <taxon>Agaricomycetes</taxon>
        <taxon>Agaricomycetidae</taxon>
        <taxon>Agaricales</taxon>
        <taxon>Agaricineae</taxon>
        <taxon>Hymenogastraceae</taxon>
        <taxon>Gymnopilus</taxon>
    </lineage>
</organism>
<evidence type="ECO:0000313" key="3">
    <source>
        <dbReference type="Proteomes" id="UP000284706"/>
    </source>
</evidence>
<sequence>MPQQNRPSQGITFFGMIGAVMALLKLKDKYDEYTQAAADEEEGRVRLTSPSTDNIDAESHITLLDTQIPNSARRTKKKKTCCMCCGYDLLWKAIGIVVGLYALYFSYKALRWALTPSPTGLEGLPEFSSSLGCLDAPYIYNKSEVTVSVPLGTLNKDHAFDIRGSGVGTITVLDGDADATEVKYELTIRSDEQSLLDKVSFAYPEINSDKTVSRSRFVIETSQFTSPDQPHCTRFDVKMYVPPNAQKLHLASHSPAQVKFAPGTRAKIGELFVTLFSMDANNMIVASPEVIADKTALEVYRGWIVGEASIVSELDITTQRGDGVANVKVTPTLPSEASNPDKVVLRTTTGAGRSDFTFFSRKEFKRQIESIHTSSKNGDVYLTYREADFSGKIQLQSKSFTATGLQRLPMQIGQKWTHYVGDEDGRDTITVSSRGWTGLYF</sequence>
<dbReference type="AlphaFoldDB" id="A0A409XX46"/>
<name>A0A409XX46_9AGAR</name>
<keyword evidence="1" id="KW-0812">Transmembrane</keyword>
<protein>
    <submittedName>
        <fullName evidence="2">Uncharacterized protein</fullName>
    </submittedName>
</protein>
<evidence type="ECO:0000256" key="1">
    <source>
        <dbReference type="SAM" id="Phobius"/>
    </source>
</evidence>
<evidence type="ECO:0000313" key="2">
    <source>
        <dbReference type="EMBL" id="PPQ95340.1"/>
    </source>
</evidence>
<gene>
    <name evidence="2" type="ORF">CVT26_008185</name>
</gene>
<keyword evidence="3" id="KW-1185">Reference proteome</keyword>
<keyword evidence="1" id="KW-0472">Membrane</keyword>
<reference evidence="2 3" key="1">
    <citation type="journal article" date="2018" name="Evol. Lett.">
        <title>Horizontal gene cluster transfer increased hallucinogenic mushroom diversity.</title>
        <authorList>
            <person name="Reynolds H.T."/>
            <person name="Vijayakumar V."/>
            <person name="Gluck-Thaler E."/>
            <person name="Korotkin H.B."/>
            <person name="Matheny P.B."/>
            <person name="Slot J.C."/>
        </authorList>
    </citation>
    <scope>NUCLEOTIDE SEQUENCE [LARGE SCALE GENOMIC DNA]</scope>
    <source>
        <strain evidence="2 3">SRW20</strain>
    </source>
</reference>